<dbReference type="GO" id="GO:0005730">
    <property type="term" value="C:nucleolus"/>
    <property type="evidence" value="ECO:0007669"/>
    <property type="project" value="TreeGrafter"/>
</dbReference>
<reference evidence="6 7" key="1">
    <citation type="submission" date="2018-09" db="EMBL/GenBank/DDBJ databases">
        <title>A high-quality reference genome of wild soybean provides a powerful tool to mine soybean genomes.</title>
        <authorList>
            <person name="Xie M."/>
            <person name="Chung C.Y.L."/>
            <person name="Li M.-W."/>
            <person name="Wong F.-L."/>
            <person name="Chan T.-F."/>
            <person name="Lam H.-M."/>
        </authorList>
    </citation>
    <scope>NUCLEOTIDE SEQUENCE [LARGE SCALE GENOMIC DNA]</scope>
    <source>
        <strain evidence="7">cv. W05</strain>
        <tissue evidence="6">Hypocotyl of etiolated seedlings</tissue>
    </source>
</reference>
<dbReference type="GO" id="GO:0003690">
    <property type="term" value="F:double-stranded DNA binding"/>
    <property type="evidence" value="ECO:0007669"/>
    <property type="project" value="TreeGrafter"/>
</dbReference>
<feature type="region of interest" description="Disordered" evidence="4">
    <location>
        <begin position="92"/>
        <end position="112"/>
    </location>
</feature>
<comment type="subcellular location">
    <subcellularLocation>
        <location evidence="1">Nucleus</location>
    </subcellularLocation>
</comment>
<keyword evidence="3" id="KW-0539">Nucleus</keyword>
<dbReference type="PANTHER" id="PTHR11467:SF29">
    <property type="entry name" value="OS03G0711600 PROTEIN"/>
    <property type="match status" value="1"/>
</dbReference>
<dbReference type="PROSITE" id="PS51504">
    <property type="entry name" value="H15"/>
    <property type="match status" value="1"/>
</dbReference>
<accession>A0A445FEQ5</accession>
<dbReference type="AlphaFoldDB" id="A0A445FEQ5"/>
<dbReference type="GO" id="GO:0030261">
    <property type="term" value="P:chromosome condensation"/>
    <property type="evidence" value="ECO:0007669"/>
    <property type="project" value="TreeGrafter"/>
</dbReference>
<evidence type="ECO:0000259" key="5">
    <source>
        <dbReference type="PROSITE" id="PS51504"/>
    </source>
</evidence>
<feature type="compositionally biased region" description="Polar residues" evidence="4">
    <location>
        <begin position="103"/>
        <end position="112"/>
    </location>
</feature>
<evidence type="ECO:0000313" key="6">
    <source>
        <dbReference type="EMBL" id="RZB47290.1"/>
    </source>
</evidence>
<dbReference type="InterPro" id="IPR036388">
    <property type="entry name" value="WH-like_DNA-bd_sf"/>
</dbReference>
<keyword evidence="7" id="KW-1185">Reference proteome</keyword>
<dbReference type="SUPFAM" id="SSF46785">
    <property type="entry name" value="Winged helix' DNA-binding domain"/>
    <property type="match status" value="1"/>
</dbReference>
<evidence type="ECO:0000256" key="3">
    <source>
        <dbReference type="ARBA" id="ARBA00023242"/>
    </source>
</evidence>
<dbReference type="Proteomes" id="UP000289340">
    <property type="component" value="Chromosome 19"/>
</dbReference>
<proteinExistence type="predicted"/>
<evidence type="ECO:0000256" key="1">
    <source>
        <dbReference type="ARBA" id="ARBA00004123"/>
    </source>
</evidence>
<evidence type="ECO:0000313" key="7">
    <source>
        <dbReference type="Proteomes" id="UP000289340"/>
    </source>
</evidence>
<dbReference type="CDD" id="cd00073">
    <property type="entry name" value="H15"/>
    <property type="match status" value="1"/>
</dbReference>
<dbReference type="EMBL" id="QZWG01000019">
    <property type="protein sequence ID" value="RZB47290.1"/>
    <property type="molecule type" value="Genomic_DNA"/>
</dbReference>
<dbReference type="GO" id="GO:0000786">
    <property type="term" value="C:nucleosome"/>
    <property type="evidence" value="ECO:0007669"/>
    <property type="project" value="InterPro"/>
</dbReference>
<dbReference type="GO" id="GO:0031492">
    <property type="term" value="F:nucleosomal DNA binding"/>
    <property type="evidence" value="ECO:0007669"/>
    <property type="project" value="TreeGrafter"/>
</dbReference>
<dbReference type="SMART" id="SM00526">
    <property type="entry name" value="H15"/>
    <property type="match status" value="1"/>
</dbReference>
<organism evidence="6 7">
    <name type="scientific">Glycine soja</name>
    <name type="common">Wild soybean</name>
    <dbReference type="NCBI Taxonomy" id="3848"/>
    <lineage>
        <taxon>Eukaryota</taxon>
        <taxon>Viridiplantae</taxon>
        <taxon>Streptophyta</taxon>
        <taxon>Embryophyta</taxon>
        <taxon>Tracheophyta</taxon>
        <taxon>Spermatophyta</taxon>
        <taxon>Magnoliopsida</taxon>
        <taxon>eudicotyledons</taxon>
        <taxon>Gunneridae</taxon>
        <taxon>Pentapetalae</taxon>
        <taxon>rosids</taxon>
        <taxon>fabids</taxon>
        <taxon>Fabales</taxon>
        <taxon>Fabaceae</taxon>
        <taxon>Papilionoideae</taxon>
        <taxon>50 kb inversion clade</taxon>
        <taxon>NPAAA clade</taxon>
        <taxon>indigoferoid/millettioid clade</taxon>
        <taxon>Phaseoleae</taxon>
        <taxon>Glycine</taxon>
        <taxon>Glycine subgen. Soja</taxon>
    </lineage>
</organism>
<dbReference type="InterPro" id="IPR036390">
    <property type="entry name" value="WH_DNA-bd_sf"/>
</dbReference>
<feature type="domain" description="H15" evidence="5">
    <location>
        <begin position="1"/>
        <end position="63"/>
    </location>
</feature>
<protein>
    <submittedName>
        <fullName evidence="6">HMG-Y-related protein A</fullName>
    </submittedName>
</protein>
<dbReference type="InterPro" id="IPR005818">
    <property type="entry name" value="Histone_H1/H5_H15"/>
</dbReference>
<dbReference type="GO" id="GO:0045910">
    <property type="term" value="P:negative regulation of DNA recombination"/>
    <property type="evidence" value="ECO:0007669"/>
    <property type="project" value="TreeGrafter"/>
</dbReference>
<dbReference type="PANTHER" id="PTHR11467">
    <property type="entry name" value="HISTONE H1"/>
    <property type="match status" value="1"/>
</dbReference>
<dbReference type="Pfam" id="PF00538">
    <property type="entry name" value="Linker_histone"/>
    <property type="match status" value="1"/>
</dbReference>
<dbReference type="FunFam" id="1.10.10.10:FF:000637">
    <property type="entry name" value="Histone H1.2"/>
    <property type="match status" value="1"/>
</dbReference>
<sequence length="180" mass="19726">MIYTTIEALKEKDGSSKRAIAKYIEQVYTQLPPNHSNLLTQHLTHLKSRGLLQMVKKSYALPRSVPVSVPGPAPTEGTSTVPTVVVAITTTPRPRGRPRKAQNPVQNSPLPQDTVNVQVQQNVEPVWAALGLADEIGKSRLFEYLRLTTVGVIGASNRTPELLKMNPIGKVHFACSRLTT</sequence>
<name>A0A445FEQ5_GLYSO</name>
<evidence type="ECO:0000256" key="4">
    <source>
        <dbReference type="SAM" id="MobiDB-lite"/>
    </source>
</evidence>
<dbReference type="GO" id="GO:0006334">
    <property type="term" value="P:nucleosome assembly"/>
    <property type="evidence" value="ECO:0007669"/>
    <property type="project" value="InterPro"/>
</dbReference>
<dbReference type="Gene3D" id="1.10.10.10">
    <property type="entry name" value="Winged helix-like DNA-binding domain superfamily/Winged helix DNA-binding domain"/>
    <property type="match status" value="1"/>
</dbReference>
<keyword evidence="2" id="KW-0238">DNA-binding</keyword>
<comment type="caution">
    <text evidence="6">The sequence shown here is derived from an EMBL/GenBank/DDBJ whole genome shotgun (WGS) entry which is preliminary data.</text>
</comment>
<gene>
    <name evidence="6" type="ORF">D0Y65_051071</name>
</gene>
<evidence type="ECO:0000256" key="2">
    <source>
        <dbReference type="ARBA" id="ARBA00023125"/>
    </source>
</evidence>